<gene>
    <name evidence="1" type="ORF">N8E88_15675</name>
</gene>
<proteinExistence type="predicted"/>
<organism evidence="1 2">
    <name type="scientific">Phyllobacterium zundukense</name>
    <dbReference type="NCBI Taxonomy" id="1867719"/>
    <lineage>
        <taxon>Bacteria</taxon>
        <taxon>Pseudomonadati</taxon>
        <taxon>Pseudomonadota</taxon>
        <taxon>Alphaproteobacteria</taxon>
        <taxon>Hyphomicrobiales</taxon>
        <taxon>Phyllobacteriaceae</taxon>
        <taxon>Phyllobacterium</taxon>
    </lineage>
</organism>
<protein>
    <submittedName>
        <fullName evidence="1">Uncharacterized protein</fullName>
    </submittedName>
</protein>
<accession>A0ACD4D733</accession>
<evidence type="ECO:0000313" key="1">
    <source>
        <dbReference type="EMBL" id="UXN61503.1"/>
    </source>
</evidence>
<keyword evidence="2" id="KW-1185">Reference proteome</keyword>
<sequence>MILRRIFIAGLLGCTMLAGCDGDDKNNNSGQSTFDPAAIEQLKGQVNDLRQALDTEIRDRANGDTQISALLAEIKAGLGKVETDAKASATRSDTLNSKITALETAAAESDHATRLTALETGIREPKQCWMARSSWTALPRPSMIIQSKSCGRKLPGWRTKPRLRP</sequence>
<evidence type="ECO:0000313" key="2">
    <source>
        <dbReference type="Proteomes" id="UP001061991"/>
    </source>
</evidence>
<reference evidence="1" key="1">
    <citation type="submission" date="2022-09" db="EMBL/GenBank/DDBJ databases">
        <title>Interaction between co-microsymbionts with complementary sets of symbiotic genes in legume-rhizobium systems.</title>
        <authorList>
            <person name="Safronova V."/>
            <person name="Sazanova A."/>
            <person name="Afonin A."/>
            <person name="Chirak E."/>
        </authorList>
    </citation>
    <scope>NUCLEOTIDE SEQUENCE</scope>
    <source>
        <strain evidence="1">A18/3m</strain>
    </source>
</reference>
<dbReference type="EMBL" id="CP104973">
    <property type="protein sequence ID" value="UXN61503.1"/>
    <property type="molecule type" value="Genomic_DNA"/>
</dbReference>
<dbReference type="Proteomes" id="UP001061991">
    <property type="component" value="Chromosome"/>
</dbReference>
<name>A0ACD4D733_9HYPH</name>